<dbReference type="AlphaFoldDB" id="A0A537IXA4"/>
<keyword evidence="5 7" id="KW-1133">Transmembrane helix</keyword>
<dbReference type="GO" id="GO:0005886">
    <property type="term" value="C:plasma membrane"/>
    <property type="evidence" value="ECO:0007669"/>
    <property type="project" value="UniProtKB-SubCell"/>
</dbReference>
<dbReference type="PANTHER" id="PTHR43005">
    <property type="entry name" value="BLR7065 PROTEIN"/>
    <property type="match status" value="1"/>
</dbReference>
<keyword evidence="6 7" id="KW-0472">Membrane</keyword>
<dbReference type="Proteomes" id="UP000318834">
    <property type="component" value="Unassembled WGS sequence"/>
</dbReference>
<protein>
    <submittedName>
        <fullName evidence="9">Sugar ABC transporter permease</fullName>
    </submittedName>
</protein>
<evidence type="ECO:0000256" key="6">
    <source>
        <dbReference type="ARBA" id="ARBA00023136"/>
    </source>
</evidence>
<evidence type="ECO:0000256" key="5">
    <source>
        <dbReference type="ARBA" id="ARBA00022989"/>
    </source>
</evidence>
<dbReference type="PANTHER" id="PTHR43005:SF1">
    <property type="entry name" value="SPERMIDINE_PUTRESCINE TRANSPORT SYSTEM PERMEASE PROTEIN"/>
    <property type="match status" value="1"/>
</dbReference>
<proteinExistence type="inferred from homology"/>
<comment type="caution">
    <text evidence="9">The sequence shown here is derived from an EMBL/GenBank/DDBJ whole genome shotgun (WGS) entry which is preliminary data.</text>
</comment>
<evidence type="ECO:0000256" key="4">
    <source>
        <dbReference type="ARBA" id="ARBA00022692"/>
    </source>
</evidence>
<feature type="transmembrane region" description="Helical" evidence="7">
    <location>
        <begin position="206"/>
        <end position="233"/>
    </location>
</feature>
<dbReference type="SUPFAM" id="SSF161098">
    <property type="entry name" value="MetI-like"/>
    <property type="match status" value="1"/>
</dbReference>
<organism evidence="9 10">
    <name type="scientific">Candidatus Segetimicrobium genomatis</name>
    <dbReference type="NCBI Taxonomy" id="2569760"/>
    <lineage>
        <taxon>Bacteria</taxon>
        <taxon>Bacillati</taxon>
        <taxon>Candidatus Sysuimicrobiota</taxon>
        <taxon>Candidatus Sysuimicrobiia</taxon>
        <taxon>Candidatus Sysuimicrobiales</taxon>
        <taxon>Candidatus Segetimicrobiaceae</taxon>
        <taxon>Candidatus Segetimicrobium</taxon>
    </lineage>
</organism>
<evidence type="ECO:0000256" key="1">
    <source>
        <dbReference type="ARBA" id="ARBA00004651"/>
    </source>
</evidence>
<comment type="subcellular location">
    <subcellularLocation>
        <location evidence="1 7">Cell membrane</location>
        <topology evidence="1 7">Multi-pass membrane protein</topology>
    </subcellularLocation>
</comment>
<accession>A0A537IXA4</accession>
<feature type="transmembrane region" description="Helical" evidence="7">
    <location>
        <begin position="67"/>
        <end position="89"/>
    </location>
</feature>
<dbReference type="InterPro" id="IPR035906">
    <property type="entry name" value="MetI-like_sf"/>
</dbReference>
<feature type="transmembrane region" description="Helical" evidence="7">
    <location>
        <begin position="253"/>
        <end position="279"/>
    </location>
</feature>
<sequence>MTTRQHILLLAPLAALLLPFLFWPAVFGFASSFTDYGPAQAHLTLVGLRNYAAVLGNDEVRLAFRNIAIVALVAVPLELGIGFAVAYALRAPFRGRGLVRIVLLIPWLLSPIAVGMMWHFLYGPVGMLNYAAAWFQQPPLPSPLALPGWALAAVIATEIWRKAPLVSFLLLPGVLAVPPDQGEHAMLDGIPLGSRIRHILFPPLRLLLFTVTLLLLGDTLGTFDSVLVLTGGGPGSETLTPALYSFQQAFRAYNWPFGVASAWLIVVATIPLGLGYLALVRPTAK</sequence>
<comment type="similarity">
    <text evidence="7">Belongs to the binding-protein-dependent transport system permease family.</text>
</comment>
<dbReference type="PROSITE" id="PS50928">
    <property type="entry name" value="ABC_TM1"/>
    <property type="match status" value="1"/>
</dbReference>
<feature type="domain" description="ABC transmembrane type-1" evidence="8">
    <location>
        <begin position="64"/>
        <end position="278"/>
    </location>
</feature>
<keyword evidence="4 7" id="KW-0812">Transmembrane</keyword>
<feature type="transmembrane region" description="Helical" evidence="7">
    <location>
        <begin position="142"/>
        <end position="160"/>
    </location>
</feature>
<name>A0A537IXA4_9BACT</name>
<evidence type="ECO:0000256" key="2">
    <source>
        <dbReference type="ARBA" id="ARBA00022448"/>
    </source>
</evidence>
<evidence type="ECO:0000259" key="8">
    <source>
        <dbReference type="PROSITE" id="PS50928"/>
    </source>
</evidence>
<evidence type="ECO:0000313" key="9">
    <source>
        <dbReference type="EMBL" id="TMI75682.1"/>
    </source>
</evidence>
<dbReference type="InterPro" id="IPR000515">
    <property type="entry name" value="MetI-like"/>
</dbReference>
<dbReference type="Gene3D" id="1.10.3720.10">
    <property type="entry name" value="MetI-like"/>
    <property type="match status" value="1"/>
</dbReference>
<feature type="transmembrane region" description="Helical" evidence="7">
    <location>
        <begin position="101"/>
        <end position="122"/>
    </location>
</feature>
<keyword evidence="2 7" id="KW-0813">Transport</keyword>
<gene>
    <name evidence="9" type="ORF">E6H05_05985</name>
</gene>
<evidence type="ECO:0000256" key="3">
    <source>
        <dbReference type="ARBA" id="ARBA00022475"/>
    </source>
</evidence>
<dbReference type="EMBL" id="VBAP01000041">
    <property type="protein sequence ID" value="TMI75682.1"/>
    <property type="molecule type" value="Genomic_DNA"/>
</dbReference>
<evidence type="ECO:0000313" key="10">
    <source>
        <dbReference type="Proteomes" id="UP000318834"/>
    </source>
</evidence>
<keyword evidence="3" id="KW-1003">Cell membrane</keyword>
<dbReference type="GO" id="GO:0055085">
    <property type="term" value="P:transmembrane transport"/>
    <property type="evidence" value="ECO:0007669"/>
    <property type="project" value="InterPro"/>
</dbReference>
<dbReference type="Pfam" id="PF00528">
    <property type="entry name" value="BPD_transp_1"/>
    <property type="match status" value="1"/>
</dbReference>
<evidence type="ECO:0000256" key="7">
    <source>
        <dbReference type="RuleBase" id="RU363032"/>
    </source>
</evidence>
<reference evidence="9 10" key="1">
    <citation type="journal article" date="2019" name="Nat. Microbiol.">
        <title>Mediterranean grassland soil C-N compound turnover is dependent on rainfall and depth, and is mediated by genomically divergent microorganisms.</title>
        <authorList>
            <person name="Diamond S."/>
            <person name="Andeer P.F."/>
            <person name="Li Z."/>
            <person name="Crits-Christoph A."/>
            <person name="Burstein D."/>
            <person name="Anantharaman K."/>
            <person name="Lane K.R."/>
            <person name="Thomas B.C."/>
            <person name="Pan C."/>
            <person name="Northen T.R."/>
            <person name="Banfield J.F."/>
        </authorList>
    </citation>
    <scope>NUCLEOTIDE SEQUENCE [LARGE SCALE GENOMIC DNA]</scope>
    <source>
        <strain evidence="9">NP_8</strain>
    </source>
</reference>